<dbReference type="PRINTS" id="PR00313">
    <property type="entry name" value="CABNDNGRPT"/>
</dbReference>
<evidence type="ECO:0000256" key="2">
    <source>
        <dbReference type="ARBA" id="ARBA00022525"/>
    </source>
</evidence>
<keyword evidence="2" id="KW-0964">Secreted</keyword>
<dbReference type="InterPro" id="IPR011049">
    <property type="entry name" value="Serralysin-like_metalloprot_C"/>
</dbReference>
<keyword evidence="5" id="KW-1185">Reference proteome</keyword>
<dbReference type="InterPro" id="IPR050557">
    <property type="entry name" value="RTX_toxin/Mannuronan_C5-epim"/>
</dbReference>
<dbReference type="PROSITE" id="PS00330">
    <property type="entry name" value="HEMOLYSIN_CALCIUM"/>
    <property type="match status" value="3"/>
</dbReference>
<evidence type="ECO:0000256" key="3">
    <source>
        <dbReference type="SAM" id="MobiDB-lite"/>
    </source>
</evidence>
<dbReference type="PANTHER" id="PTHR38340:SF1">
    <property type="entry name" value="S-LAYER PROTEIN"/>
    <property type="match status" value="1"/>
</dbReference>
<dbReference type="Gene3D" id="2.150.10.10">
    <property type="entry name" value="Serralysin-like metalloprotease, C-terminal"/>
    <property type="match status" value="3"/>
</dbReference>
<comment type="caution">
    <text evidence="4">The sequence shown here is derived from an EMBL/GenBank/DDBJ whole genome shotgun (WGS) entry which is preliminary data.</text>
</comment>
<evidence type="ECO:0000313" key="5">
    <source>
        <dbReference type="Proteomes" id="UP001596116"/>
    </source>
</evidence>
<dbReference type="InterPro" id="IPR001343">
    <property type="entry name" value="Hemolysn_Ca-bd"/>
</dbReference>
<evidence type="ECO:0000256" key="1">
    <source>
        <dbReference type="ARBA" id="ARBA00004613"/>
    </source>
</evidence>
<comment type="subcellular location">
    <subcellularLocation>
        <location evidence="1">Secreted</location>
    </subcellularLocation>
</comment>
<organism evidence="4 5">
    <name type="scientific">Hyphococcus aureus</name>
    <dbReference type="NCBI Taxonomy" id="2666033"/>
    <lineage>
        <taxon>Bacteria</taxon>
        <taxon>Pseudomonadati</taxon>
        <taxon>Pseudomonadota</taxon>
        <taxon>Alphaproteobacteria</taxon>
        <taxon>Parvularculales</taxon>
        <taxon>Parvularculaceae</taxon>
        <taxon>Hyphococcus</taxon>
    </lineage>
</organism>
<dbReference type="EMBL" id="JBHPON010000002">
    <property type="protein sequence ID" value="MFC6037183.1"/>
    <property type="molecule type" value="Genomic_DNA"/>
</dbReference>
<dbReference type="SUPFAM" id="SSF51120">
    <property type="entry name" value="beta-Roll"/>
    <property type="match status" value="2"/>
</dbReference>
<proteinExistence type="predicted"/>
<reference evidence="4 5" key="1">
    <citation type="submission" date="2024-09" db="EMBL/GenBank/DDBJ databases">
        <authorList>
            <person name="Zhang Z.-H."/>
        </authorList>
    </citation>
    <scope>NUCLEOTIDE SEQUENCE [LARGE SCALE GENOMIC DNA]</scope>
    <source>
        <strain evidence="4 5">HHTR114</strain>
    </source>
</reference>
<evidence type="ECO:0000313" key="4">
    <source>
        <dbReference type="EMBL" id="MFC6037183.1"/>
    </source>
</evidence>
<dbReference type="InterPro" id="IPR018511">
    <property type="entry name" value="Hemolysin-typ_Ca-bd_CS"/>
</dbReference>
<accession>A0ABW1KYM5</accession>
<sequence length="858" mass="88513">MPIQFSDDTRNVDGVQTLLDRVNGIGITDLAGIIGFNRVPPDHNGAVGQDHVISVLNHVMQIYDKSGNLLSTQTLESLFGVIGGNSLLPVDPNIVYDPYSERFVYVSFEVGGIDGGTINAGNDQIRLNVAVSKTSDPTDGWFVQSINANTVIGGRNTWSDYPGVAVDGDAIYITANMFQFDGGQSFAGNRLWIIDKGDGSGGLYDGGGLSFTKHNPIAAAGSGAVEATLIPVRYANDSLGGPGVFLASASGVSNGASEIIQVFHVTDPLGSPDFSVQQISLGDISNENLSSLPGATQPGTAQRVGVGDARINSGGAVWFEGKIYLTFSVAPKTGPDAGQTTTHWVELDATAPAAISLRTQGNIGGEDIGVGVHTYHSSVNVNKDGSVLINFSASGPTVYPGAYYAFRGADDPAGAFGPVQTLARGVDYYFRNRFGEGISSQTTNRWGDFSGVGVDPVDGTTFWLFNQYADQRGSPNSAGQDGRWRVVLGEARPTIQNFQFDANSPNERFFGGLGNDVLQLNALDVNMRLDISQNNNGSLRAAFSEGASGVATAYFVEAVLFQGGSGDDTLMINGAFNPSQLTNVPFVADGGAGADFFSANGLSSGLKVKFFGGDGADTLTGGGSADVIFGNNGDDLIDGGTGNDDLRGSAGNDTILGDKGRDIIRGNSGDDDIRGGSGGDTLDGGLDNDEIRGASGDDAMKGGAGDDYFSAGTDDDLVKGNEGADTLIGGDGNDSLQGNPGDDLLYGQAGDDDIRGGNDNDTLDGGAGNDTLRGNSGDDVFVYAPGADDDLIIGFEGAAGVGDVIDLSVYDGIFDDFADVQAAASEVGASTVIDLGGGDSITLHNVALADLDSDDFLF</sequence>
<name>A0ABW1KYM5_9PROT</name>
<dbReference type="RefSeq" id="WP_379881575.1">
    <property type="nucleotide sequence ID" value="NZ_JBHPON010000002.1"/>
</dbReference>
<dbReference type="Pfam" id="PF00353">
    <property type="entry name" value="HemolysinCabind"/>
    <property type="match status" value="5"/>
</dbReference>
<dbReference type="PANTHER" id="PTHR38340">
    <property type="entry name" value="S-LAYER PROTEIN"/>
    <property type="match status" value="1"/>
</dbReference>
<feature type="region of interest" description="Disordered" evidence="3">
    <location>
        <begin position="640"/>
        <end position="770"/>
    </location>
</feature>
<protein>
    <submittedName>
        <fullName evidence="4">Calcium-binding protein</fullName>
    </submittedName>
</protein>
<gene>
    <name evidence="4" type="ORF">ACFMB1_16625</name>
</gene>
<dbReference type="Proteomes" id="UP001596116">
    <property type="component" value="Unassembled WGS sequence"/>
</dbReference>